<feature type="transmembrane region" description="Helical" evidence="1">
    <location>
        <begin position="20"/>
        <end position="38"/>
    </location>
</feature>
<evidence type="ECO:0000313" key="2">
    <source>
        <dbReference type="EMBL" id="JAE33636.1"/>
    </source>
</evidence>
<keyword evidence="1" id="KW-0472">Membrane</keyword>
<accession>A0A0A9HFM5</accession>
<dbReference type="AlphaFoldDB" id="A0A0A9HFM5"/>
<keyword evidence="1" id="KW-1133">Transmembrane helix</keyword>
<name>A0A0A9HFM5_ARUDO</name>
<reference evidence="2" key="1">
    <citation type="submission" date="2014-09" db="EMBL/GenBank/DDBJ databases">
        <authorList>
            <person name="Magalhaes I.L.F."/>
            <person name="Oliveira U."/>
            <person name="Santos F.R."/>
            <person name="Vidigal T.H.D.A."/>
            <person name="Brescovit A.D."/>
            <person name="Santos A.J."/>
        </authorList>
    </citation>
    <scope>NUCLEOTIDE SEQUENCE</scope>
    <source>
        <tissue evidence="2">Shoot tissue taken approximately 20 cm above the soil surface</tissue>
    </source>
</reference>
<feature type="transmembrane region" description="Helical" evidence="1">
    <location>
        <begin position="45"/>
        <end position="64"/>
    </location>
</feature>
<organism evidence="2">
    <name type="scientific">Arundo donax</name>
    <name type="common">Giant reed</name>
    <name type="synonym">Donax arundinaceus</name>
    <dbReference type="NCBI Taxonomy" id="35708"/>
    <lineage>
        <taxon>Eukaryota</taxon>
        <taxon>Viridiplantae</taxon>
        <taxon>Streptophyta</taxon>
        <taxon>Embryophyta</taxon>
        <taxon>Tracheophyta</taxon>
        <taxon>Spermatophyta</taxon>
        <taxon>Magnoliopsida</taxon>
        <taxon>Liliopsida</taxon>
        <taxon>Poales</taxon>
        <taxon>Poaceae</taxon>
        <taxon>PACMAD clade</taxon>
        <taxon>Arundinoideae</taxon>
        <taxon>Arundineae</taxon>
        <taxon>Arundo</taxon>
    </lineage>
</organism>
<dbReference type="EMBL" id="GBRH01164260">
    <property type="protein sequence ID" value="JAE33636.1"/>
    <property type="molecule type" value="Transcribed_RNA"/>
</dbReference>
<protein>
    <submittedName>
        <fullName evidence="2">Uncharacterized protein</fullName>
    </submittedName>
</protein>
<reference evidence="2" key="2">
    <citation type="journal article" date="2015" name="Data Brief">
        <title>Shoot transcriptome of the giant reed, Arundo donax.</title>
        <authorList>
            <person name="Barrero R.A."/>
            <person name="Guerrero F.D."/>
            <person name="Moolhuijzen P."/>
            <person name="Goolsby J.A."/>
            <person name="Tidwell J."/>
            <person name="Bellgard S.E."/>
            <person name="Bellgard M.I."/>
        </authorList>
    </citation>
    <scope>NUCLEOTIDE SEQUENCE</scope>
    <source>
        <tissue evidence="2">Shoot tissue taken approximately 20 cm above the soil surface</tissue>
    </source>
</reference>
<proteinExistence type="predicted"/>
<keyword evidence="1" id="KW-0812">Transmembrane</keyword>
<sequence>MTNVIIWLEIHFLLCPLRGPYYYLMFVLCSALLMQIVINCTWASLVLHLAVVDLLYTNVIAPFFHP</sequence>
<evidence type="ECO:0000256" key="1">
    <source>
        <dbReference type="SAM" id="Phobius"/>
    </source>
</evidence>